<dbReference type="Gene3D" id="3.10.450.30">
    <property type="entry name" value="Microbial ribonucleases"/>
    <property type="match status" value="1"/>
</dbReference>
<dbReference type="GO" id="GO:0004540">
    <property type="term" value="F:RNA nuclease activity"/>
    <property type="evidence" value="ECO:0007669"/>
    <property type="project" value="InterPro"/>
</dbReference>
<accession>A0A2S4PLF3</accession>
<reference evidence="3 4" key="1">
    <citation type="submission" date="2017-10" db="EMBL/GenBank/DDBJ databases">
        <title>Development of genomic resources for the powdery mildew, Erysiphe pulchra.</title>
        <authorList>
            <person name="Wadl P.A."/>
            <person name="Mack B.M."/>
            <person name="Moore G."/>
            <person name="Beltz S.B."/>
        </authorList>
    </citation>
    <scope>NUCLEOTIDE SEQUENCE [LARGE SCALE GENOMIC DNA]</scope>
    <source>
        <strain evidence="3">Cflorida</strain>
    </source>
</reference>
<dbReference type="OrthoDB" id="5425539at2759"/>
<evidence type="ECO:0000313" key="3">
    <source>
        <dbReference type="EMBL" id="POS82872.1"/>
    </source>
</evidence>
<feature type="non-terminal residue" evidence="3">
    <location>
        <position position="733"/>
    </location>
</feature>
<protein>
    <submittedName>
        <fullName evidence="3">Uncharacterized protein</fullName>
    </submittedName>
</protein>
<sequence>MLYTNEMYIEKNASLFIEFLYDLELGYWKIEIPEKLGTSDFKNRKKKKGQGSNFYVIIGLMRQIVDVVAEMKNGHYIKCKRIDESAPEPSNIFQNENGYKYSFECGHDLFSHEVVQMSADLALSYEGSYRLYRRPYEGPFYGHELNYFIYPLSREKNQHNPGKIPENTYFVVISPAGKIIDVIAELMHGDFMKCDRTTKILPDIESDDDLRLGYSCGPEFFEINHMRKTAKLAKVRKMQLNRRRLYPKRYSDVPIRFKHLIMTDLNFNVKYAAIQTEKGMKPCEESMRGIETVPPEIDDFICGYSNTRFENERLLKIIEIACSFLGARTRKYPANYNGPEFNVHGPYVTWPIRERNGVKGPPTKFRVVMNTECMLAGVIVEFGKNDFYKCRRSKDNSIPGGISDMPITETPLLKHWKQKRIKNAPKVDAGNYYNMEALYDHFLGPEESVMLFSLVKVALALIFVTKTASKDLAQEQSIFTQPVYYDCGSWIVYEILIQKWLFTENTYLDEKTSPFIELLYNLELGYRKINLPEDLGSPEFIPRKNKRPRSNFSEIIDWMRKIVDVVAEMKNGHYIKCKRIDESAPEPSNIFQNENGYKYSFECGHDLFSHEVVQTSAALAQSYNGGSKLYRKPYEGPFYRLELGYMIYPLSREKNRHHPGKKPENTYFVVISPAGKIIDVIAELMHGDFMKCDRTTKVPPNIESDDDLRLGYSCGPEFFEISHMRKTAKLAKV</sequence>
<keyword evidence="4" id="KW-1185">Reference proteome</keyword>
<evidence type="ECO:0000313" key="4">
    <source>
        <dbReference type="Proteomes" id="UP000237438"/>
    </source>
</evidence>
<dbReference type="EMBL" id="PEDP01002161">
    <property type="protein sequence ID" value="POS82872.1"/>
    <property type="molecule type" value="Genomic_DNA"/>
</dbReference>
<evidence type="ECO:0000256" key="1">
    <source>
        <dbReference type="ARBA" id="ARBA00022722"/>
    </source>
</evidence>
<evidence type="ECO:0000256" key="2">
    <source>
        <dbReference type="ARBA" id="ARBA00022801"/>
    </source>
</evidence>
<comment type="caution">
    <text evidence="3">The sequence shown here is derived from an EMBL/GenBank/DDBJ whole genome shotgun (WGS) entry which is preliminary data.</text>
</comment>
<dbReference type="GO" id="GO:0003723">
    <property type="term" value="F:RNA binding"/>
    <property type="evidence" value="ECO:0007669"/>
    <property type="project" value="InterPro"/>
</dbReference>
<dbReference type="Proteomes" id="UP000237438">
    <property type="component" value="Unassembled WGS sequence"/>
</dbReference>
<keyword evidence="1" id="KW-0540">Nuclease</keyword>
<dbReference type="SUPFAM" id="SSF53933">
    <property type="entry name" value="Microbial ribonucleases"/>
    <property type="match status" value="1"/>
</dbReference>
<name>A0A2S4PLF3_9PEZI</name>
<organism evidence="3 4">
    <name type="scientific">Erysiphe pulchra</name>
    <dbReference type="NCBI Taxonomy" id="225359"/>
    <lineage>
        <taxon>Eukaryota</taxon>
        <taxon>Fungi</taxon>
        <taxon>Dikarya</taxon>
        <taxon>Ascomycota</taxon>
        <taxon>Pezizomycotina</taxon>
        <taxon>Leotiomycetes</taxon>
        <taxon>Erysiphales</taxon>
        <taxon>Erysiphaceae</taxon>
        <taxon>Erysiphe</taxon>
    </lineage>
</organism>
<dbReference type="InterPro" id="IPR016191">
    <property type="entry name" value="Ribonuclease/ribotoxin"/>
</dbReference>
<proteinExistence type="predicted"/>
<dbReference type="GO" id="GO:0016787">
    <property type="term" value="F:hydrolase activity"/>
    <property type="evidence" value="ECO:0007669"/>
    <property type="project" value="UniProtKB-KW"/>
</dbReference>
<gene>
    <name evidence="3" type="ORF">EPUL_003569</name>
</gene>
<keyword evidence="2" id="KW-0378">Hydrolase</keyword>
<dbReference type="AlphaFoldDB" id="A0A2S4PLF3"/>